<evidence type="ECO:0000256" key="5">
    <source>
        <dbReference type="ARBA" id="ARBA00022705"/>
    </source>
</evidence>
<dbReference type="CDD" id="cd18137">
    <property type="entry name" value="HLD_clamp_pol_III_gamma_tau"/>
    <property type="match status" value="1"/>
</dbReference>
<dbReference type="GO" id="GO:0006261">
    <property type="term" value="P:DNA-templated DNA replication"/>
    <property type="evidence" value="ECO:0007669"/>
    <property type="project" value="TreeGrafter"/>
</dbReference>
<dbReference type="InterPro" id="IPR045085">
    <property type="entry name" value="HLD_clamp_pol_III_gamma_tau"/>
</dbReference>
<evidence type="ECO:0000256" key="6">
    <source>
        <dbReference type="ARBA" id="ARBA00022723"/>
    </source>
</evidence>
<dbReference type="AlphaFoldDB" id="A0A0F4KZH1"/>
<dbReference type="InterPro" id="IPR022754">
    <property type="entry name" value="DNA_pol_III_gamma-3"/>
</dbReference>
<evidence type="ECO:0000256" key="2">
    <source>
        <dbReference type="ARBA" id="ARBA00012417"/>
    </source>
</evidence>
<dbReference type="PATRIC" id="fig|1218508.4.peg.413"/>
<dbReference type="EC" id="2.7.7.7" evidence="2"/>
<keyword evidence="6" id="KW-0479">Metal-binding</keyword>
<evidence type="ECO:0000256" key="7">
    <source>
        <dbReference type="ARBA" id="ARBA00022741"/>
    </source>
</evidence>
<evidence type="ECO:0000256" key="9">
    <source>
        <dbReference type="ARBA" id="ARBA00022840"/>
    </source>
</evidence>
<feature type="domain" description="AAA+ ATPase" evidence="13">
    <location>
        <begin position="37"/>
        <end position="179"/>
    </location>
</feature>
<evidence type="ECO:0000256" key="3">
    <source>
        <dbReference type="ARBA" id="ARBA00022679"/>
    </source>
</evidence>
<dbReference type="Pfam" id="PF13177">
    <property type="entry name" value="DNA_pol3_delta2"/>
    <property type="match status" value="1"/>
</dbReference>
<dbReference type="InterPro" id="IPR027417">
    <property type="entry name" value="P-loop_NTPase"/>
</dbReference>
<dbReference type="NCBIfam" id="TIGR02397">
    <property type="entry name" value="dnaX_nterm"/>
    <property type="match status" value="1"/>
</dbReference>
<feature type="compositionally biased region" description="Low complexity" evidence="12">
    <location>
        <begin position="400"/>
        <end position="420"/>
    </location>
</feature>
<dbReference type="FunFam" id="1.10.8.60:FF:000013">
    <property type="entry name" value="DNA polymerase III subunit gamma/tau"/>
    <property type="match status" value="1"/>
</dbReference>
<dbReference type="GO" id="GO:0003887">
    <property type="term" value="F:DNA-directed DNA polymerase activity"/>
    <property type="evidence" value="ECO:0007669"/>
    <property type="project" value="UniProtKB-KW"/>
</dbReference>
<dbReference type="Pfam" id="PF12169">
    <property type="entry name" value="DNA_pol3_gamma3"/>
    <property type="match status" value="1"/>
</dbReference>
<keyword evidence="8" id="KW-0862">Zinc</keyword>
<proteinExistence type="inferred from homology"/>
<evidence type="ECO:0000256" key="12">
    <source>
        <dbReference type="SAM" id="MobiDB-lite"/>
    </source>
</evidence>
<dbReference type="GO" id="GO:0005524">
    <property type="term" value="F:ATP binding"/>
    <property type="evidence" value="ECO:0007669"/>
    <property type="project" value="UniProtKB-KW"/>
</dbReference>
<keyword evidence="4" id="KW-0548">Nucleotidyltransferase</keyword>
<dbReference type="HOGENOM" id="CLU_006229_0_3_9"/>
<dbReference type="EMBL" id="JXBZ01000002">
    <property type="protein sequence ID" value="KJY51354.1"/>
    <property type="molecule type" value="Genomic_DNA"/>
</dbReference>
<dbReference type="STRING" id="1218508.JG29_04050"/>
<feature type="region of interest" description="Disordered" evidence="12">
    <location>
        <begin position="400"/>
        <end position="422"/>
    </location>
</feature>
<keyword evidence="10" id="KW-0239">DNA-directed DNA polymerase</keyword>
<dbReference type="InterPro" id="IPR050238">
    <property type="entry name" value="DNA_Rep/Repair_Clamp_Loader"/>
</dbReference>
<dbReference type="PRINTS" id="PR00300">
    <property type="entry name" value="CLPPROTEASEA"/>
</dbReference>
<dbReference type="CDD" id="cd00009">
    <property type="entry name" value="AAA"/>
    <property type="match status" value="1"/>
</dbReference>
<dbReference type="Gene3D" id="1.10.8.60">
    <property type="match status" value="1"/>
</dbReference>
<evidence type="ECO:0000256" key="1">
    <source>
        <dbReference type="ARBA" id="ARBA00006360"/>
    </source>
</evidence>
<dbReference type="GO" id="GO:0009360">
    <property type="term" value="C:DNA polymerase III complex"/>
    <property type="evidence" value="ECO:0007669"/>
    <property type="project" value="InterPro"/>
</dbReference>
<accession>A0A0F4KZH1</accession>
<dbReference type="SMART" id="SM00382">
    <property type="entry name" value="AAA"/>
    <property type="match status" value="1"/>
</dbReference>
<dbReference type="GO" id="GO:0003677">
    <property type="term" value="F:DNA binding"/>
    <property type="evidence" value="ECO:0007669"/>
    <property type="project" value="InterPro"/>
</dbReference>
<comment type="similarity">
    <text evidence="1">Belongs to the DnaX/STICHEL family.</text>
</comment>
<protein>
    <recommendedName>
        <fullName evidence="2">DNA-directed DNA polymerase</fullName>
        <ecNumber evidence="2">2.7.7.7</ecNumber>
    </recommendedName>
</protein>
<evidence type="ECO:0000313" key="14">
    <source>
        <dbReference type="EMBL" id="KJY51354.1"/>
    </source>
</evidence>
<dbReference type="PANTHER" id="PTHR11669:SF0">
    <property type="entry name" value="PROTEIN STICHEL-LIKE 2"/>
    <property type="match status" value="1"/>
</dbReference>
<dbReference type="FunFam" id="3.40.50.300:FF:000014">
    <property type="entry name" value="DNA polymerase III subunit gamma/tau"/>
    <property type="match status" value="1"/>
</dbReference>
<keyword evidence="3" id="KW-0808">Transferase</keyword>
<organism evidence="14 15">
    <name type="scientific">Bombilactobacillus mellis</name>
    <dbReference type="NCBI Taxonomy" id="1218508"/>
    <lineage>
        <taxon>Bacteria</taxon>
        <taxon>Bacillati</taxon>
        <taxon>Bacillota</taxon>
        <taxon>Bacilli</taxon>
        <taxon>Lactobacillales</taxon>
        <taxon>Lactobacillaceae</taxon>
        <taxon>Bombilactobacillus</taxon>
    </lineage>
</organism>
<keyword evidence="7" id="KW-0547">Nucleotide-binding</keyword>
<dbReference type="Gene3D" id="1.20.272.10">
    <property type="match status" value="1"/>
</dbReference>
<evidence type="ECO:0000313" key="15">
    <source>
        <dbReference type="Proteomes" id="UP000033695"/>
    </source>
</evidence>
<dbReference type="Pfam" id="PF22608">
    <property type="entry name" value="DNAX_ATPase_lid"/>
    <property type="match status" value="1"/>
</dbReference>
<reference evidence="14 15" key="1">
    <citation type="submission" date="2014-12" db="EMBL/GenBank/DDBJ databases">
        <title>Comparative genomics of the lactic acid bacteria isolated from the honey bee gut.</title>
        <authorList>
            <person name="Ellegaard K.M."/>
            <person name="Tamarit D."/>
            <person name="Javelind E."/>
            <person name="Olofsson T."/>
            <person name="Andersson S.G."/>
            <person name="Vasquez A."/>
        </authorList>
    </citation>
    <scope>NUCLEOTIDE SEQUENCE [LARGE SCALE GENOMIC DNA]</scope>
    <source>
        <strain evidence="14 15">Hon2</strain>
    </source>
</reference>
<sequence length="570" mass="63380">MAYQALYRVWRPQTFGDVIGQDAITTTLRNAVATKQVSHAYLFTGPRGTGKTSCSKILAKAVNCLQPQKGEPCNQCEICQEINANSLNDVIEIDAASNNGVEQIRDIRDKVKYAPTRAAYKVYIIDEVHMLSTGAFNALLKTLEEPPAQVIFILATTEPQKIPATIISRTQRFDFRRITATTILERLEYILKAKQVPYDKQGLKLIAQAAEGGMRDALSILDQALSLDNKRLTLDNAIQVTGTVDKKQLEAYFLAIIAANAAQALEDLHQLLASGRSPHRFIEAIIETCRDLLLIKTDDKLLDDFSRSLISPQIVAVHDQISQQQLYQMINAASQTQQDLHNVSRTDIYLEVLTVKLCEIMQSTNSEESTSSLSQTLQDLQSEVEQLKQNMADLQKKIAKAPQATASPKTAPAKPFKSATGHTHVDQQKINQILANATRKALNQVREVWPDLMSMLNVTQKAVMKVSKPVAASSAGVVVAFDYAMWFERVMSNQELLEILKNNLDKLLHNDADVVIVAAENWPQIRQTFLQNHEITNSSAADVKKTKSTNVAVDKAQKLFGTELVELKKD</sequence>
<dbReference type="InterPro" id="IPR003593">
    <property type="entry name" value="AAA+_ATPase"/>
</dbReference>
<name>A0A0F4KZH1_9LACO</name>
<dbReference type="InterPro" id="IPR001270">
    <property type="entry name" value="ClpA/B"/>
</dbReference>
<gene>
    <name evidence="14" type="primary">dnaX</name>
    <name evidence="14" type="ORF">JG29_04050</name>
</gene>
<keyword evidence="9" id="KW-0067">ATP-binding</keyword>
<keyword evidence="5" id="KW-0235">DNA replication</keyword>
<dbReference type="SUPFAM" id="SSF52540">
    <property type="entry name" value="P-loop containing nucleoside triphosphate hydrolases"/>
    <property type="match status" value="1"/>
</dbReference>
<dbReference type="InterPro" id="IPR012763">
    <property type="entry name" value="DNA_pol_III_sug/sutau_N"/>
</dbReference>
<dbReference type="SUPFAM" id="SSF48019">
    <property type="entry name" value="post-AAA+ oligomerization domain-like"/>
    <property type="match status" value="1"/>
</dbReference>
<keyword evidence="15" id="KW-1185">Reference proteome</keyword>
<dbReference type="OrthoDB" id="9810148at2"/>
<evidence type="ECO:0000259" key="13">
    <source>
        <dbReference type="SMART" id="SM00382"/>
    </source>
</evidence>
<dbReference type="RefSeq" id="WP_045922291.1">
    <property type="nucleotide sequence ID" value="NZ_JBHTHW010000004.1"/>
</dbReference>
<comment type="catalytic activity">
    <reaction evidence="11">
        <text>DNA(n) + a 2'-deoxyribonucleoside 5'-triphosphate = DNA(n+1) + diphosphate</text>
        <dbReference type="Rhea" id="RHEA:22508"/>
        <dbReference type="Rhea" id="RHEA-COMP:17339"/>
        <dbReference type="Rhea" id="RHEA-COMP:17340"/>
        <dbReference type="ChEBI" id="CHEBI:33019"/>
        <dbReference type="ChEBI" id="CHEBI:61560"/>
        <dbReference type="ChEBI" id="CHEBI:173112"/>
        <dbReference type="EC" id="2.7.7.7"/>
    </reaction>
</comment>
<comment type="caution">
    <text evidence="14">The sequence shown here is derived from an EMBL/GenBank/DDBJ whole genome shotgun (WGS) entry which is preliminary data.</text>
</comment>
<dbReference type="Proteomes" id="UP000033695">
    <property type="component" value="Unassembled WGS sequence"/>
</dbReference>
<dbReference type="InterPro" id="IPR008921">
    <property type="entry name" value="DNA_pol3_clamp-load_cplx_C"/>
</dbReference>
<evidence type="ECO:0000256" key="11">
    <source>
        <dbReference type="ARBA" id="ARBA00049244"/>
    </source>
</evidence>
<evidence type="ECO:0000256" key="4">
    <source>
        <dbReference type="ARBA" id="ARBA00022695"/>
    </source>
</evidence>
<dbReference type="PANTHER" id="PTHR11669">
    <property type="entry name" value="REPLICATION FACTOR C / DNA POLYMERASE III GAMMA-TAU SUBUNIT"/>
    <property type="match status" value="1"/>
</dbReference>
<dbReference type="GO" id="GO:0046872">
    <property type="term" value="F:metal ion binding"/>
    <property type="evidence" value="ECO:0007669"/>
    <property type="project" value="UniProtKB-KW"/>
</dbReference>
<dbReference type="Gene3D" id="3.40.50.300">
    <property type="entry name" value="P-loop containing nucleotide triphosphate hydrolases"/>
    <property type="match status" value="1"/>
</dbReference>
<dbReference type="NCBIfam" id="NF004046">
    <property type="entry name" value="PRK05563.1"/>
    <property type="match status" value="1"/>
</dbReference>
<evidence type="ECO:0000256" key="8">
    <source>
        <dbReference type="ARBA" id="ARBA00022833"/>
    </source>
</evidence>
<evidence type="ECO:0000256" key="10">
    <source>
        <dbReference type="ARBA" id="ARBA00022932"/>
    </source>
</evidence>